<organism evidence="1 2">
    <name type="scientific">Phaeodactylibacter xiamenensis</name>
    <dbReference type="NCBI Taxonomy" id="1524460"/>
    <lineage>
        <taxon>Bacteria</taxon>
        <taxon>Pseudomonadati</taxon>
        <taxon>Bacteroidota</taxon>
        <taxon>Saprospiria</taxon>
        <taxon>Saprospirales</taxon>
        <taxon>Haliscomenobacteraceae</taxon>
        <taxon>Phaeodactylibacter</taxon>
    </lineage>
</organism>
<evidence type="ECO:0008006" key="3">
    <source>
        <dbReference type="Google" id="ProtNLM"/>
    </source>
</evidence>
<dbReference type="EMBL" id="JPOS01000031">
    <property type="protein sequence ID" value="KGE87773.1"/>
    <property type="molecule type" value="Genomic_DNA"/>
</dbReference>
<dbReference type="SUPFAM" id="SSF160631">
    <property type="entry name" value="SMI1/KNR4-like"/>
    <property type="match status" value="1"/>
</dbReference>
<name>A0A098S800_9BACT</name>
<comment type="caution">
    <text evidence="1">The sequence shown here is derived from an EMBL/GenBank/DDBJ whole genome shotgun (WGS) entry which is preliminary data.</text>
</comment>
<evidence type="ECO:0000313" key="2">
    <source>
        <dbReference type="Proteomes" id="UP000029736"/>
    </source>
</evidence>
<sequence length="143" mass="16777">MFNLFDLNEEVVSADFNFIRDLQEELGYIIPPDFIDFNINFGKLSHNKTLYSISSFPFSRTVSVIDYSESIDYFKQFLDINGKGNFMVFIFTFDPNQFILMGIDGKEKNRIFGFNDAIDSIPKFICDSYHELFKLYFIEADMV</sequence>
<proteinExistence type="predicted"/>
<protein>
    <recommendedName>
        <fullName evidence="3">Knr4/Smi1-like domain-containing protein</fullName>
    </recommendedName>
</protein>
<dbReference type="Proteomes" id="UP000029736">
    <property type="component" value="Unassembled WGS sequence"/>
</dbReference>
<dbReference type="InterPro" id="IPR037883">
    <property type="entry name" value="Knr4/Smi1-like_sf"/>
</dbReference>
<accession>A0A098S800</accession>
<keyword evidence="2" id="KW-1185">Reference proteome</keyword>
<evidence type="ECO:0000313" key="1">
    <source>
        <dbReference type="EMBL" id="KGE87773.1"/>
    </source>
</evidence>
<dbReference type="STRING" id="1524460.IX84_12965"/>
<dbReference type="AlphaFoldDB" id="A0A098S800"/>
<reference evidence="1 2" key="1">
    <citation type="journal article" date="2014" name="Int. J. Syst. Evol. Microbiol.">
        <title>Phaeodactylibacter xiamenensis gen. nov., sp. nov., a member of the family Saprospiraceae isolated from the marine alga Phaeodactylum tricornutum.</title>
        <authorList>
            <person name="Chen Z.Jr."/>
            <person name="Lei X."/>
            <person name="Lai Q."/>
            <person name="Li Y."/>
            <person name="Zhang B."/>
            <person name="Zhang J."/>
            <person name="Zhang H."/>
            <person name="Yang L."/>
            <person name="Zheng W."/>
            <person name="Tian Y."/>
            <person name="Yu Z."/>
            <person name="Xu H.Jr."/>
            <person name="Zheng T."/>
        </authorList>
    </citation>
    <scope>NUCLEOTIDE SEQUENCE [LARGE SCALE GENOMIC DNA]</scope>
    <source>
        <strain evidence="1 2">KD52</strain>
    </source>
</reference>
<gene>
    <name evidence="1" type="ORF">IX84_12965</name>
</gene>